<evidence type="ECO:0000259" key="1">
    <source>
        <dbReference type="Pfam" id="PF13843"/>
    </source>
</evidence>
<sequence length="266" mass="30581">MEQKTLTRKFYWKKPLSSHELLEKFDDTNPAAPLTIVIFPSENATDNATDEDSGDDEIATLSNLLGGQLKQAKCRESNVQIKEFPEWVEPNKNTPLELFELFFDHEIIEMLQKYINTYAAQKNCVGDTTTDEIKSFMVQDMLPGLTRTKVLPEARKTLGLGSSIILKYADVIQSFRKDYYSDNFFTSLPLLKLFAAKNLKATGMYQGEYCSEYPEAELITYPETSFEFRNHKLMGDSDLQFLDNEWRLLRNTDEIKTSISLKFGVN</sequence>
<dbReference type="PANTHER" id="PTHR47055:SF3">
    <property type="entry name" value="PHORBOL-ESTER_DAG-TYPE DOMAIN-CONTAINING PROTEIN"/>
    <property type="match status" value="1"/>
</dbReference>
<dbReference type="GO" id="GO:0043565">
    <property type="term" value="F:sequence-specific DNA binding"/>
    <property type="evidence" value="ECO:0007669"/>
    <property type="project" value="TreeGrafter"/>
</dbReference>
<dbReference type="Proteomes" id="UP000801492">
    <property type="component" value="Unassembled WGS sequence"/>
</dbReference>
<evidence type="ECO:0000313" key="2">
    <source>
        <dbReference type="EMBL" id="KAF2880242.1"/>
    </source>
</evidence>
<dbReference type="InterPro" id="IPR029526">
    <property type="entry name" value="PGBD"/>
</dbReference>
<proteinExistence type="predicted"/>
<accession>A0A8K0FXL5</accession>
<organism evidence="2 3">
    <name type="scientific">Ignelater luminosus</name>
    <name type="common">Cucubano</name>
    <name type="synonym">Pyrophorus luminosus</name>
    <dbReference type="NCBI Taxonomy" id="2038154"/>
    <lineage>
        <taxon>Eukaryota</taxon>
        <taxon>Metazoa</taxon>
        <taxon>Ecdysozoa</taxon>
        <taxon>Arthropoda</taxon>
        <taxon>Hexapoda</taxon>
        <taxon>Insecta</taxon>
        <taxon>Pterygota</taxon>
        <taxon>Neoptera</taxon>
        <taxon>Endopterygota</taxon>
        <taxon>Coleoptera</taxon>
        <taxon>Polyphaga</taxon>
        <taxon>Elateriformia</taxon>
        <taxon>Elateroidea</taxon>
        <taxon>Elateridae</taxon>
        <taxon>Agrypninae</taxon>
        <taxon>Pyrophorini</taxon>
        <taxon>Ignelater</taxon>
    </lineage>
</organism>
<dbReference type="EMBL" id="VTPC01090998">
    <property type="protein sequence ID" value="KAF2880242.1"/>
    <property type="molecule type" value="Genomic_DNA"/>
</dbReference>
<feature type="domain" description="PiggyBac transposable element-derived protein" evidence="1">
    <location>
        <begin position="94"/>
        <end position="147"/>
    </location>
</feature>
<name>A0A8K0FXL5_IGNLU</name>
<evidence type="ECO:0000313" key="3">
    <source>
        <dbReference type="Proteomes" id="UP000801492"/>
    </source>
</evidence>
<comment type="caution">
    <text evidence="2">The sequence shown here is derived from an EMBL/GenBank/DDBJ whole genome shotgun (WGS) entry which is preliminary data.</text>
</comment>
<dbReference type="AlphaFoldDB" id="A0A8K0FXL5"/>
<dbReference type="OrthoDB" id="6764711at2759"/>
<keyword evidence="3" id="KW-1185">Reference proteome</keyword>
<protein>
    <recommendedName>
        <fullName evidence="1">PiggyBac transposable element-derived protein domain-containing protein</fullName>
    </recommendedName>
</protein>
<gene>
    <name evidence="2" type="ORF">ILUMI_25931</name>
</gene>
<dbReference type="Pfam" id="PF13843">
    <property type="entry name" value="DDE_Tnp_1_7"/>
    <property type="match status" value="1"/>
</dbReference>
<dbReference type="PANTHER" id="PTHR47055">
    <property type="entry name" value="DDE_TNP_1_7 DOMAIN-CONTAINING PROTEIN"/>
    <property type="match status" value="1"/>
</dbReference>
<dbReference type="InterPro" id="IPR052638">
    <property type="entry name" value="PiggyBac_TE-derived"/>
</dbReference>
<reference evidence="2" key="1">
    <citation type="submission" date="2019-08" db="EMBL/GenBank/DDBJ databases">
        <title>The genome of the North American firefly Photinus pyralis.</title>
        <authorList>
            <consortium name="Photinus pyralis genome working group"/>
            <person name="Fallon T.R."/>
            <person name="Sander Lower S.E."/>
            <person name="Weng J.-K."/>
        </authorList>
    </citation>
    <scope>NUCLEOTIDE SEQUENCE</scope>
    <source>
        <strain evidence="2">TRF0915ILg1</strain>
        <tissue evidence="2">Whole body</tissue>
    </source>
</reference>